<evidence type="ECO:0000256" key="7">
    <source>
        <dbReference type="ARBA" id="ARBA00022801"/>
    </source>
</evidence>
<dbReference type="GO" id="GO:0005975">
    <property type="term" value="P:carbohydrate metabolic process"/>
    <property type="evidence" value="ECO:0007669"/>
    <property type="project" value="InterPro"/>
</dbReference>
<feature type="binding site" evidence="11">
    <location>
        <position position="176"/>
    </location>
    <ligand>
        <name>Mg(2+)</name>
        <dbReference type="ChEBI" id="CHEBI:18420"/>
    </ligand>
</feature>
<evidence type="ECO:0000313" key="12">
    <source>
        <dbReference type="EMBL" id="PXX80322.1"/>
    </source>
</evidence>
<dbReference type="Pfam" id="PF00702">
    <property type="entry name" value="Hydrolase"/>
    <property type="match status" value="1"/>
</dbReference>
<accession>A0A318KUT5</accession>
<dbReference type="HAMAP" id="MF_00495">
    <property type="entry name" value="GPH_hydrolase_bact"/>
    <property type="match status" value="1"/>
</dbReference>
<keyword evidence="13" id="KW-1185">Reference proteome</keyword>
<evidence type="ECO:0000256" key="9">
    <source>
        <dbReference type="ARBA" id="ARBA00023277"/>
    </source>
</evidence>
<dbReference type="NCBIfam" id="TIGR01549">
    <property type="entry name" value="HAD-SF-IA-v1"/>
    <property type="match status" value="1"/>
</dbReference>
<dbReference type="SUPFAM" id="SSF56784">
    <property type="entry name" value="HAD-like"/>
    <property type="match status" value="1"/>
</dbReference>
<dbReference type="SFLD" id="SFLDG01129">
    <property type="entry name" value="C1.5:_HAD__Beta-PGM__Phosphata"/>
    <property type="match status" value="1"/>
</dbReference>
<comment type="catalytic activity">
    <reaction evidence="1 11">
        <text>2-phosphoglycolate + H2O = glycolate + phosphate</text>
        <dbReference type="Rhea" id="RHEA:14369"/>
        <dbReference type="ChEBI" id="CHEBI:15377"/>
        <dbReference type="ChEBI" id="CHEBI:29805"/>
        <dbReference type="ChEBI" id="CHEBI:43474"/>
        <dbReference type="ChEBI" id="CHEBI:58033"/>
        <dbReference type="EC" id="3.1.3.18"/>
    </reaction>
</comment>
<dbReference type="GO" id="GO:0006281">
    <property type="term" value="P:DNA repair"/>
    <property type="evidence" value="ECO:0007669"/>
    <property type="project" value="TreeGrafter"/>
</dbReference>
<dbReference type="Gene3D" id="1.10.150.240">
    <property type="entry name" value="Putative phosphatase, domain 2"/>
    <property type="match status" value="1"/>
</dbReference>
<feature type="active site" description="Nucleophile" evidence="11">
    <location>
        <position position="12"/>
    </location>
</feature>
<dbReference type="InterPro" id="IPR037512">
    <property type="entry name" value="PGPase_prok"/>
</dbReference>
<dbReference type="UniPathway" id="UPA00865">
    <property type="reaction ID" value="UER00834"/>
</dbReference>
<keyword evidence="7 11" id="KW-0378">Hydrolase</keyword>
<comment type="similarity">
    <text evidence="4 11">Belongs to the HAD-like hydrolase superfamily. CbbY/CbbZ/Gph/YieH family.</text>
</comment>
<dbReference type="EC" id="3.1.3.18" evidence="5 11"/>
<dbReference type="GO" id="GO:0008967">
    <property type="term" value="F:phosphoglycolate phosphatase activity"/>
    <property type="evidence" value="ECO:0007669"/>
    <property type="project" value="UniProtKB-UniRule"/>
</dbReference>
<dbReference type="GO" id="GO:0046872">
    <property type="term" value="F:metal ion binding"/>
    <property type="evidence" value="ECO:0007669"/>
    <property type="project" value="UniProtKB-KW"/>
</dbReference>
<dbReference type="AlphaFoldDB" id="A0A318KUT5"/>
<dbReference type="RefSeq" id="WP_158281735.1">
    <property type="nucleotide sequence ID" value="NZ_QJKI01000004.1"/>
</dbReference>
<reference evidence="12 13" key="1">
    <citation type="submission" date="2018-05" db="EMBL/GenBank/DDBJ databases">
        <title>Genomic Encyclopedia of Type Strains, Phase IV (KMG-IV): sequencing the most valuable type-strain genomes for metagenomic binning, comparative biology and taxonomic classification.</title>
        <authorList>
            <person name="Goeker M."/>
        </authorList>
    </citation>
    <scope>NUCLEOTIDE SEQUENCE [LARGE SCALE GENOMIC DNA]</scope>
    <source>
        <strain evidence="12 13">DSM 29661</strain>
    </source>
</reference>
<keyword evidence="6 11" id="KW-0479">Metal-binding</keyword>
<keyword evidence="8 11" id="KW-0460">Magnesium</keyword>
<dbReference type="GO" id="GO:0046295">
    <property type="term" value="P:glycolate biosynthetic process"/>
    <property type="evidence" value="ECO:0007669"/>
    <property type="project" value="UniProtKB-UniRule"/>
</dbReference>
<evidence type="ECO:0000256" key="6">
    <source>
        <dbReference type="ARBA" id="ARBA00022723"/>
    </source>
</evidence>
<dbReference type="PRINTS" id="PR00413">
    <property type="entry name" value="HADHALOGNASE"/>
</dbReference>
<name>A0A318KUT5_9NEIS</name>
<dbReference type="NCBIfam" id="NF009695">
    <property type="entry name" value="PRK13222.1-2"/>
    <property type="match status" value="1"/>
</dbReference>
<dbReference type="FunFam" id="3.40.50.1000:FF:000022">
    <property type="entry name" value="Phosphoglycolate phosphatase"/>
    <property type="match status" value="1"/>
</dbReference>
<feature type="binding site" evidence="11">
    <location>
        <position position="14"/>
    </location>
    <ligand>
        <name>Mg(2+)</name>
        <dbReference type="ChEBI" id="CHEBI:18420"/>
    </ligand>
</feature>
<dbReference type="InterPro" id="IPR023214">
    <property type="entry name" value="HAD_sf"/>
</dbReference>
<comment type="function">
    <text evidence="10 11">Specifically catalyzes the dephosphorylation of 2-phosphoglycolate. Is involved in the dissimilation of the intracellular 2-phosphoglycolate formed during the DNA repair of 3'-phosphoglycolate ends, a major class of DNA lesions induced by oxidative stress.</text>
</comment>
<keyword evidence="9 11" id="KW-0119">Carbohydrate metabolism</keyword>
<evidence type="ECO:0000256" key="10">
    <source>
        <dbReference type="ARBA" id="ARBA00059247"/>
    </source>
</evidence>
<dbReference type="InterPro" id="IPR006439">
    <property type="entry name" value="HAD-SF_hydro_IA"/>
</dbReference>
<evidence type="ECO:0000256" key="5">
    <source>
        <dbReference type="ARBA" id="ARBA00013078"/>
    </source>
</evidence>
<organism evidence="12 13">
    <name type="scientific">Rivihabitans pingtungensis</name>
    <dbReference type="NCBI Taxonomy" id="1054498"/>
    <lineage>
        <taxon>Bacteria</taxon>
        <taxon>Pseudomonadati</taxon>
        <taxon>Pseudomonadota</taxon>
        <taxon>Betaproteobacteria</taxon>
        <taxon>Neisseriales</taxon>
        <taxon>Aquaspirillaceae</taxon>
        <taxon>Rivihabitans</taxon>
    </lineage>
</organism>
<dbReference type="InterPro" id="IPR050155">
    <property type="entry name" value="HAD-like_hydrolase_sf"/>
</dbReference>
<evidence type="ECO:0000256" key="3">
    <source>
        <dbReference type="ARBA" id="ARBA00004818"/>
    </source>
</evidence>
<comment type="cofactor">
    <cofactor evidence="2 11">
        <name>Mg(2+)</name>
        <dbReference type="ChEBI" id="CHEBI:18420"/>
    </cofactor>
</comment>
<evidence type="ECO:0000313" key="13">
    <source>
        <dbReference type="Proteomes" id="UP000247555"/>
    </source>
</evidence>
<gene>
    <name evidence="12" type="ORF">DFR34_10496</name>
</gene>
<dbReference type="SFLD" id="SFLDS00003">
    <property type="entry name" value="Haloacid_Dehalogenase"/>
    <property type="match status" value="1"/>
</dbReference>
<dbReference type="PANTHER" id="PTHR43434:SF1">
    <property type="entry name" value="PHOSPHOGLYCOLATE PHOSPHATASE"/>
    <property type="match status" value="1"/>
</dbReference>
<dbReference type="InterPro" id="IPR036412">
    <property type="entry name" value="HAD-like_sf"/>
</dbReference>
<dbReference type="Gene3D" id="3.40.50.1000">
    <property type="entry name" value="HAD superfamily/HAD-like"/>
    <property type="match status" value="1"/>
</dbReference>
<dbReference type="NCBIfam" id="TIGR01449">
    <property type="entry name" value="PGP_bact"/>
    <property type="match status" value="1"/>
</dbReference>
<dbReference type="InterPro" id="IPR023198">
    <property type="entry name" value="PGP-like_dom2"/>
</dbReference>
<dbReference type="OrthoDB" id="9807630at2"/>
<protein>
    <recommendedName>
        <fullName evidence="5 11">Phosphoglycolate phosphatase</fullName>
        <shortName evidence="11">PGP</shortName>
        <shortName evidence="11">PGPase</shortName>
        <ecNumber evidence="5 11">3.1.3.18</ecNumber>
    </recommendedName>
</protein>
<evidence type="ECO:0000256" key="11">
    <source>
        <dbReference type="HAMAP-Rule" id="MF_00495"/>
    </source>
</evidence>
<evidence type="ECO:0000256" key="4">
    <source>
        <dbReference type="ARBA" id="ARBA00006171"/>
    </source>
</evidence>
<evidence type="ECO:0000256" key="2">
    <source>
        <dbReference type="ARBA" id="ARBA00001946"/>
    </source>
</evidence>
<feature type="binding site" evidence="11">
    <location>
        <position position="12"/>
    </location>
    <ligand>
        <name>Mg(2+)</name>
        <dbReference type="ChEBI" id="CHEBI:18420"/>
    </ligand>
</feature>
<evidence type="ECO:0000256" key="8">
    <source>
        <dbReference type="ARBA" id="ARBA00022842"/>
    </source>
</evidence>
<comment type="caution">
    <text evidence="12">The sequence shown here is derived from an EMBL/GenBank/DDBJ whole genome shotgun (WGS) entry which is preliminary data.</text>
</comment>
<comment type="pathway">
    <text evidence="3 11">Organic acid metabolism; glycolate biosynthesis; glycolate from 2-phosphoglycolate: step 1/1.</text>
</comment>
<sequence length="222" mass="22882">MFSTPIRAIAFDLDGTLVDSLTDIAAAANAARAELGLAPLADSRVRGFIGDGSAMLMARTAQDDPHAQVDDSPLQIAARAHFNQHYARVVAEHTRPYPGAAEGLQALAALGLPLACVTNKPIAFTTPLLAALDLAQYFQLVLGGDSLAAKKPDPLPLAHVAQALAVTPAQLLMVGDSKNDVLAARAHGSPVLAVSYGYTASASALGADAVIDRIDQMVALLG</sequence>
<dbReference type="NCBIfam" id="TIGR01509">
    <property type="entry name" value="HAD-SF-IA-v3"/>
    <property type="match status" value="1"/>
</dbReference>
<evidence type="ECO:0000256" key="1">
    <source>
        <dbReference type="ARBA" id="ARBA00000830"/>
    </source>
</evidence>
<dbReference type="Proteomes" id="UP000247555">
    <property type="component" value="Unassembled WGS sequence"/>
</dbReference>
<dbReference type="SFLD" id="SFLDG01135">
    <property type="entry name" value="C1.5.6:_HAD__Beta-PGM__Phospha"/>
    <property type="match status" value="1"/>
</dbReference>
<dbReference type="EMBL" id="QJKI01000004">
    <property type="protein sequence ID" value="PXX80322.1"/>
    <property type="molecule type" value="Genomic_DNA"/>
</dbReference>
<proteinExistence type="inferred from homology"/>
<dbReference type="GO" id="GO:0005829">
    <property type="term" value="C:cytosol"/>
    <property type="evidence" value="ECO:0007669"/>
    <property type="project" value="TreeGrafter"/>
</dbReference>
<dbReference type="PANTHER" id="PTHR43434">
    <property type="entry name" value="PHOSPHOGLYCOLATE PHOSPHATASE"/>
    <property type="match status" value="1"/>
</dbReference>